<sequence length="106" mass="12368">MWDDLILIALLLGAYLYWFNGQQVKEIALKAVRAHCSNLDVQMLDEYVALNSIRLVRDQTGKMGVRRAFLFEFSSTGNERYNGACIMLGRRVKSIHMEPYRFDEEF</sequence>
<keyword evidence="2" id="KW-1185">Reference proteome</keyword>
<evidence type="ECO:0000313" key="1">
    <source>
        <dbReference type="EMBL" id="MDI1229699.1"/>
    </source>
</evidence>
<comment type="caution">
    <text evidence="1">The sequence shown here is derived from an EMBL/GenBank/DDBJ whole genome shotgun (WGS) entry which is preliminary data.</text>
</comment>
<reference evidence="1" key="1">
    <citation type="submission" date="2023-01" db="EMBL/GenBank/DDBJ databases">
        <title>Biogeochemical cycle of methane in antarctic sediments.</title>
        <authorList>
            <person name="Roldan D.M."/>
            <person name="Menes R.J."/>
        </authorList>
    </citation>
    <scope>NUCLEOTIDE SEQUENCE [LARGE SCALE GENOMIC DNA]</scope>
    <source>
        <strain evidence="1">K-2018 MAG008</strain>
    </source>
</reference>
<dbReference type="Pfam" id="PF11743">
    <property type="entry name" value="DUF3301"/>
    <property type="match status" value="1"/>
</dbReference>
<dbReference type="Proteomes" id="UP001160519">
    <property type="component" value="Unassembled WGS sequence"/>
</dbReference>
<accession>A0AA43Q4S5</accession>
<proteinExistence type="predicted"/>
<dbReference type="AlphaFoldDB" id="A0AA43Q4S5"/>
<gene>
    <name evidence="1" type="ORF">PSU93_00935</name>
</gene>
<dbReference type="EMBL" id="JAQSDF010000001">
    <property type="protein sequence ID" value="MDI1229699.1"/>
    <property type="molecule type" value="Genomic_DNA"/>
</dbReference>
<dbReference type="InterPro" id="IPR021732">
    <property type="entry name" value="DUF3301"/>
</dbReference>
<organism evidence="1 2">
    <name type="scientific">Candidatus Methylobacter titanis</name>
    <dbReference type="NCBI Taxonomy" id="3053457"/>
    <lineage>
        <taxon>Bacteria</taxon>
        <taxon>Pseudomonadati</taxon>
        <taxon>Pseudomonadota</taxon>
        <taxon>Gammaproteobacteria</taxon>
        <taxon>Methylococcales</taxon>
        <taxon>Methylococcaceae</taxon>
        <taxon>Methylobacter</taxon>
    </lineage>
</organism>
<evidence type="ECO:0000313" key="2">
    <source>
        <dbReference type="Proteomes" id="UP001160519"/>
    </source>
</evidence>
<protein>
    <submittedName>
        <fullName evidence="1">DUF3301 domain-containing protein</fullName>
    </submittedName>
</protein>
<name>A0AA43Q4S5_9GAMM</name>